<dbReference type="PANTHER" id="PTHR11934:SF0">
    <property type="entry name" value="RIBOSE-5-PHOSPHATE ISOMERASE"/>
    <property type="match status" value="1"/>
</dbReference>
<sequence>MSQGPDPAALDRVAQAALTHVADGMTLGLGTGRAAEAFIERLGERVRRGLRVRGVPTSKRSEELAKRLQIECVGFEEIHGIDVAFDGADEVTPELALTKGLGGALLRERVVAYEAERLVILVTPEKLVNKLGSRTAIPIEVVPFAVATASRHLKNLGGEPVVRKKADGFPFVTDNMNWILDTRFEPLDDPDRMHAEVRRIPGVVDTGLFVDLADVVLVGGADAVTEMR</sequence>
<feature type="binding site" evidence="2">
    <location>
        <begin position="86"/>
        <end position="89"/>
    </location>
    <ligand>
        <name>substrate</name>
    </ligand>
</feature>
<name>A0A9X4AWL3_9BACT</name>
<reference evidence="3 4" key="1">
    <citation type="submission" date="2021-04" db="EMBL/GenBank/DDBJ databases">
        <title>Genome analysis of Polyangium sp.</title>
        <authorList>
            <person name="Li Y."/>
            <person name="Wang J."/>
        </authorList>
    </citation>
    <scope>NUCLEOTIDE SEQUENCE [LARGE SCALE GENOMIC DNA]</scope>
    <source>
        <strain evidence="3 4">SDU14</strain>
    </source>
</reference>
<dbReference type="EC" id="5.3.1.6" evidence="2"/>
<feature type="binding site" evidence="2">
    <location>
        <position position="126"/>
    </location>
    <ligand>
        <name>substrate</name>
    </ligand>
</feature>
<accession>A0A9X4AWL3</accession>
<dbReference type="GO" id="GO:0009052">
    <property type="term" value="P:pentose-phosphate shunt, non-oxidative branch"/>
    <property type="evidence" value="ECO:0007669"/>
    <property type="project" value="UniProtKB-UniRule"/>
</dbReference>
<dbReference type="Gene3D" id="3.40.50.1360">
    <property type="match status" value="1"/>
</dbReference>
<dbReference type="GO" id="GO:0006014">
    <property type="term" value="P:D-ribose metabolic process"/>
    <property type="evidence" value="ECO:0007669"/>
    <property type="project" value="TreeGrafter"/>
</dbReference>
<comment type="caution">
    <text evidence="3">The sequence shown here is derived from an EMBL/GenBank/DDBJ whole genome shotgun (WGS) entry which is preliminary data.</text>
</comment>
<dbReference type="InterPro" id="IPR020672">
    <property type="entry name" value="Ribose5P_isomerase_typA_subgr"/>
</dbReference>
<dbReference type="GO" id="GO:0005829">
    <property type="term" value="C:cytosol"/>
    <property type="evidence" value="ECO:0007669"/>
    <property type="project" value="TreeGrafter"/>
</dbReference>
<dbReference type="InterPro" id="IPR004788">
    <property type="entry name" value="Ribose5P_isomerase_type_A"/>
</dbReference>
<dbReference type="HAMAP" id="MF_00170">
    <property type="entry name" value="Rib_5P_isom_A"/>
    <property type="match status" value="1"/>
</dbReference>
<comment type="caution">
    <text evidence="2">Lacks conserved residue(s) required for the propagation of feature annotation.</text>
</comment>
<dbReference type="NCBIfam" id="NF001924">
    <property type="entry name" value="PRK00702.1"/>
    <property type="match status" value="1"/>
</dbReference>
<dbReference type="Proteomes" id="UP001151081">
    <property type="component" value="Unassembled WGS sequence"/>
</dbReference>
<evidence type="ECO:0000256" key="2">
    <source>
        <dbReference type="HAMAP-Rule" id="MF_00170"/>
    </source>
</evidence>
<comment type="similarity">
    <text evidence="2">Belongs to the ribose 5-phosphate isomerase family.</text>
</comment>
<feature type="binding site" evidence="2">
    <location>
        <begin position="99"/>
        <end position="102"/>
    </location>
    <ligand>
        <name>substrate</name>
    </ligand>
</feature>
<proteinExistence type="inferred from homology"/>
<dbReference type="EMBL" id="JAGTJJ010000053">
    <property type="protein sequence ID" value="MDC3987443.1"/>
    <property type="molecule type" value="Genomic_DNA"/>
</dbReference>
<dbReference type="AlphaFoldDB" id="A0A9X4AWL3"/>
<comment type="function">
    <text evidence="2">Catalyzes the reversible conversion of ribose-5-phosphate to ribulose 5-phosphate.</text>
</comment>
<dbReference type="NCBIfam" id="TIGR00021">
    <property type="entry name" value="rpiA"/>
    <property type="match status" value="1"/>
</dbReference>
<organism evidence="3 4">
    <name type="scientific">Polyangium jinanense</name>
    <dbReference type="NCBI Taxonomy" id="2829994"/>
    <lineage>
        <taxon>Bacteria</taxon>
        <taxon>Pseudomonadati</taxon>
        <taxon>Myxococcota</taxon>
        <taxon>Polyangia</taxon>
        <taxon>Polyangiales</taxon>
        <taxon>Polyangiaceae</taxon>
        <taxon>Polyangium</taxon>
    </lineage>
</organism>
<dbReference type="Gene3D" id="3.30.70.260">
    <property type="match status" value="1"/>
</dbReference>
<protein>
    <recommendedName>
        <fullName evidence="2">Ribose-5-phosphate isomerase A</fullName>
        <ecNumber evidence="2">5.3.1.6</ecNumber>
    </recommendedName>
    <alternativeName>
        <fullName evidence="2">Phosphoriboisomerase A</fullName>
        <shortName evidence="2">PRI</shortName>
    </alternativeName>
</protein>
<comment type="catalytic activity">
    <reaction evidence="2">
        <text>aldehydo-D-ribose 5-phosphate = D-ribulose 5-phosphate</text>
        <dbReference type="Rhea" id="RHEA:14657"/>
        <dbReference type="ChEBI" id="CHEBI:58121"/>
        <dbReference type="ChEBI" id="CHEBI:58273"/>
        <dbReference type="EC" id="5.3.1.6"/>
    </reaction>
</comment>
<evidence type="ECO:0000313" key="3">
    <source>
        <dbReference type="EMBL" id="MDC3987443.1"/>
    </source>
</evidence>
<evidence type="ECO:0000256" key="1">
    <source>
        <dbReference type="ARBA" id="ARBA00023235"/>
    </source>
</evidence>
<dbReference type="CDD" id="cd01398">
    <property type="entry name" value="RPI_A"/>
    <property type="match status" value="1"/>
</dbReference>
<keyword evidence="1 2" id="KW-0413">Isomerase</keyword>
<dbReference type="SUPFAM" id="SSF100950">
    <property type="entry name" value="NagB/RpiA/CoA transferase-like"/>
    <property type="match status" value="1"/>
</dbReference>
<feature type="active site" description="Proton acceptor" evidence="2">
    <location>
        <position position="108"/>
    </location>
</feature>
<dbReference type="PANTHER" id="PTHR11934">
    <property type="entry name" value="RIBOSE-5-PHOSPHATE ISOMERASE"/>
    <property type="match status" value="1"/>
</dbReference>
<dbReference type="SUPFAM" id="SSF75445">
    <property type="entry name" value="D-ribose-5-phosphate isomerase (RpiA), lid domain"/>
    <property type="match status" value="1"/>
</dbReference>
<dbReference type="Pfam" id="PF06026">
    <property type="entry name" value="Rib_5-P_isom_A"/>
    <property type="match status" value="1"/>
</dbReference>
<keyword evidence="4" id="KW-1185">Reference proteome</keyword>
<comment type="pathway">
    <text evidence="2">Carbohydrate degradation; pentose phosphate pathway; D-ribose 5-phosphate from D-ribulose 5-phosphate (non-oxidative stage): step 1/1.</text>
</comment>
<evidence type="ECO:0000313" key="4">
    <source>
        <dbReference type="Proteomes" id="UP001151081"/>
    </source>
</evidence>
<gene>
    <name evidence="2 3" type="primary">rpiA</name>
    <name evidence="3" type="ORF">KEG57_43640</name>
</gene>
<comment type="subunit">
    <text evidence="2">Homodimer.</text>
</comment>
<dbReference type="InterPro" id="IPR037171">
    <property type="entry name" value="NagB/RpiA_transferase-like"/>
</dbReference>
<dbReference type="GO" id="GO:0004751">
    <property type="term" value="F:ribose-5-phosphate isomerase activity"/>
    <property type="evidence" value="ECO:0007669"/>
    <property type="project" value="UniProtKB-UniRule"/>
</dbReference>